<accession>A0A179DEK2</accession>
<evidence type="ECO:0000256" key="1">
    <source>
        <dbReference type="SAM" id="Phobius"/>
    </source>
</evidence>
<dbReference type="InterPro" id="IPR008620">
    <property type="entry name" value="FixH"/>
</dbReference>
<protein>
    <recommendedName>
        <fullName evidence="4">Nitrogen fixation protein FixH</fullName>
    </recommendedName>
</protein>
<keyword evidence="1" id="KW-0812">Transmembrane</keyword>
<dbReference type="Pfam" id="PF05751">
    <property type="entry name" value="FixH"/>
    <property type="match status" value="1"/>
</dbReference>
<evidence type="ECO:0008006" key="4">
    <source>
        <dbReference type="Google" id="ProtNLM"/>
    </source>
</evidence>
<name>A0A179DEK2_9SPHI</name>
<gene>
    <name evidence="2" type="ORF">A5893_11730</name>
</gene>
<dbReference type="EMBL" id="LWHJ01000028">
    <property type="protein sequence ID" value="OAQ39324.1"/>
    <property type="molecule type" value="Genomic_DNA"/>
</dbReference>
<dbReference type="Proteomes" id="UP000078459">
    <property type="component" value="Unassembled WGS sequence"/>
</dbReference>
<dbReference type="STRING" id="1826909.A5893_11730"/>
<evidence type="ECO:0000313" key="2">
    <source>
        <dbReference type="EMBL" id="OAQ39324.1"/>
    </source>
</evidence>
<proteinExistence type="predicted"/>
<organism evidence="2 3">
    <name type="scientific">Pedobacter psychrophilus</name>
    <dbReference type="NCBI Taxonomy" id="1826909"/>
    <lineage>
        <taxon>Bacteria</taxon>
        <taxon>Pseudomonadati</taxon>
        <taxon>Bacteroidota</taxon>
        <taxon>Sphingobacteriia</taxon>
        <taxon>Sphingobacteriales</taxon>
        <taxon>Sphingobacteriaceae</taxon>
        <taxon>Pedobacter</taxon>
    </lineage>
</organism>
<comment type="caution">
    <text evidence="2">The sequence shown here is derived from an EMBL/GenBank/DDBJ whole genome shotgun (WGS) entry which is preliminary data.</text>
</comment>
<dbReference type="AlphaFoldDB" id="A0A179DEK2"/>
<keyword evidence="1" id="KW-1133">Transmembrane helix</keyword>
<reference evidence="2 3" key="1">
    <citation type="submission" date="2016-04" db="EMBL/GenBank/DDBJ databases">
        <authorList>
            <person name="Evans L.H."/>
            <person name="Alamgir A."/>
            <person name="Owens N."/>
            <person name="Weber N.D."/>
            <person name="Virtaneva K."/>
            <person name="Barbian K."/>
            <person name="Babar A."/>
            <person name="Rosenke K."/>
        </authorList>
    </citation>
    <scope>NUCLEOTIDE SEQUENCE [LARGE SCALE GENOMIC DNA]</scope>
    <source>
        <strain evidence="2 3">CCM 8644</strain>
    </source>
</reference>
<feature type="transmembrane region" description="Helical" evidence="1">
    <location>
        <begin position="6"/>
        <end position="23"/>
    </location>
</feature>
<sequence length="137" mass="15872">MNWGRSIILVLIIFMGFITILAIKMTYSIDDAFDKDYYEKGLAFDEEYALKQNVIDDHATPLITVNGNTLNVEFKALENGNILFKRTADKTKDRSIKLKNSSFSIDKGLLEKGQWHLVISWNNGKRNYLYEKNIYIP</sequence>
<dbReference type="OrthoDB" id="1493774at2"/>
<dbReference type="RefSeq" id="WP_068822848.1">
    <property type="nucleotide sequence ID" value="NZ_LWHJ01000028.1"/>
</dbReference>
<evidence type="ECO:0000313" key="3">
    <source>
        <dbReference type="Proteomes" id="UP000078459"/>
    </source>
</evidence>
<keyword evidence="3" id="KW-1185">Reference proteome</keyword>
<keyword evidence="1" id="KW-0472">Membrane</keyword>
<reference evidence="2 3" key="2">
    <citation type="submission" date="2016-06" db="EMBL/GenBank/DDBJ databases">
        <title>Pedobacter psychrophilus sp. nov., isolated from Antarctic fragmentary rock.</title>
        <authorList>
            <person name="Svec P."/>
        </authorList>
    </citation>
    <scope>NUCLEOTIDE SEQUENCE [LARGE SCALE GENOMIC DNA]</scope>
    <source>
        <strain evidence="2 3">CCM 8644</strain>
    </source>
</reference>